<dbReference type="Pfam" id="PF06580">
    <property type="entry name" value="His_kinase"/>
    <property type="match status" value="1"/>
</dbReference>
<dbReference type="SUPFAM" id="SSF55874">
    <property type="entry name" value="ATPase domain of HSP90 chaperone/DNA topoisomerase II/histidine kinase"/>
    <property type="match status" value="2"/>
</dbReference>
<evidence type="ECO:0000259" key="11">
    <source>
        <dbReference type="PROSITE" id="PS50109"/>
    </source>
</evidence>
<sequence length="1035" mass="118959">MTTSTKKIKLSYIFYILLFILFLVAMRWIWYDQFSFPNPPSVKDGVLDLRGIDVEHVNTFPMNGEWMFFPDQWIGAPNMNEASQGQLLQVPGNWTAAMQTANNETYGYGTYHLRILLDQPLSEPLSIWFQSIYTASEVEINGEPLAKLGKLAEGRDEHVSETRPFLVSYDQDGQTTLDLFVRVANYESPLQGGLIKSVQLGTHEKVNQMYLSSIGFQLIVCVIFLLHALYAVIIYLMDVRKKEFITFLFMMITAAMTIAFNYNGFLYMLIPIDFEWLVRLKAFGSIWFAFCALLMARVFIGIHHKSKIFYSYFFLLIAFTLFILAGPEEIVLYSIEKGYYRIFYYTSLLWTGYYFMKMVLNKAEGALFLLFAVISVFSNVLWGYVYYAGSAQFMFYPIDLIAAITSFSAYWFKRYFHNSNKVSLLNTQLTEANRLKDRFLANTSHELRTPLHGIMNIAQSVLTRKKHVLDEQSQRDMDLLIKVSRQMSHMVNDLLDVIRLQDKQIAIRRTEVSVQSVATGILDMLRFLTDDTKVDLRMNIKDNLPNVYADEERLVQILINLVHNALKHTKEGTVELSAKHDNGHVWIHVKDTGSGMDEATQKRVFIRYEQETFGEGGLGLGLNICKELIELHGSELIVQSQLGKGSVFSFKLPIFDESLQSSLPVNTRKIELPFKDELAQITGEMAYDIKEIRQIQMPQTSTERFHILVVDDDSVNLKVITHILSSEDYQIVTVNSASEAMDKLHDEQWDLVIADVMMSDTSGYELTRMIRKRFSMFEMPIILLTARGEPEDIYAGFLAGANDYVTKPADGLELKYRSWSLSSLKRAVNDRLSMEAAYLQAQIQPHFLFNTLNSILALSYIDMEKMRTLAEVFASYLRISFEFLTASKLVPLSRELELVENYLYIEQQRFGERLQVKWEMDTDIDTEMLVPPLIVQPLVENSVRHGILNQMEGGTLRIRIEKRADAVHFFVIDSGSGMDDEQIRMLLSPENKEHRGIGLFNTHSRLTRVYGQGLHIRSKLGEGTTVSFIISDKMR</sequence>
<dbReference type="SUPFAM" id="SSF49785">
    <property type="entry name" value="Galactose-binding domain-like"/>
    <property type="match status" value="1"/>
</dbReference>
<dbReference type="InterPro" id="IPR010559">
    <property type="entry name" value="Sig_transdc_His_kin_internal"/>
</dbReference>
<keyword evidence="7" id="KW-0067">ATP-binding</keyword>
<dbReference type="SUPFAM" id="SSF47384">
    <property type="entry name" value="Homodimeric domain of signal transducing histidine kinase"/>
    <property type="match status" value="1"/>
</dbReference>
<dbReference type="InterPro" id="IPR011006">
    <property type="entry name" value="CheY-like_superfamily"/>
</dbReference>
<evidence type="ECO:0000256" key="10">
    <source>
        <dbReference type="SAM" id="Phobius"/>
    </source>
</evidence>
<evidence type="ECO:0000256" key="8">
    <source>
        <dbReference type="ARBA" id="ARBA00023012"/>
    </source>
</evidence>
<dbReference type="Pfam" id="PF02518">
    <property type="entry name" value="HATPase_c"/>
    <property type="match status" value="2"/>
</dbReference>
<dbReference type="PANTHER" id="PTHR43547">
    <property type="entry name" value="TWO-COMPONENT HISTIDINE KINASE"/>
    <property type="match status" value="1"/>
</dbReference>
<evidence type="ECO:0000259" key="12">
    <source>
        <dbReference type="PROSITE" id="PS50110"/>
    </source>
</evidence>
<dbReference type="SMART" id="SM00388">
    <property type="entry name" value="HisKA"/>
    <property type="match status" value="1"/>
</dbReference>
<keyword evidence="10" id="KW-0472">Membrane</keyword>
<dbReference type="InterPro" id="IPR036097">
    <property type="entry name" value="HisK_dim/P_sf"/>
</dbReference>
<dbReference type="SMART" id="SM00448">
    <property type="entry name" value="REC"/>
    <property type="match status" value="1"/>
</dbReference>
<dbReference type="InterPro" id="IPR036890">
    <property type="entry name" value="HATPase_C_sf"/>
</dbReference>
<dbReference type="PRINTS" id="PR00344">
    <property type="entry name" value="BCTRLSENSOR"/>
</dbReference>
<evidence type="ECO:0000256" key="6">
    <source>
        <dbReference type="ARBA" id="ARBA00022777"/>
    </source>
</evidence>
<feature type="transmembrane region" description="Helical" evidence="10">
    <location>
        <begin position="12"/>
        <end position="31"/>
    </location>
</feature>
<dbReference type="Gene3D" id="3.30.565.10">
    <property type="entry name" value="Histidine kinase-like ATPase, C-terminal domain"/>
    <property type="match status" value="2"/>
</dbReference>
<dbReference type="PROSITE" id="PS50109">
    <property type="entry name" value="HIS_KIN"/>
    <property type="match status" value="1"/>
</dbReference>
<dbReference type="CDD" id="cd00082">
    <property type="entry name" value="HisKA"/>
    <property type="match status" value="1"/>
</dbReference>
<accession>A0ABQ2P380</accession>
<comment type="catalytic activity">
    <reaction evidence="1">
        <text>ATP + protein L-histidine = ADP + protein N-phospho-L-histidine.</text>
        <dbReference type="EC" id="2.7.13.3"/>
    </reaction>
</comment>
<keyword evidence="10" id="KW-1133">Transmembrane helix</keyword>
<feature type="transmembrane region" description="Helical" evidence="10">
    <location>
        <begin position="308"/>
        <end position="326"/>
    </location>
</feature>
<evidence type="ECO:0000313" key="13">
    <source>
        <dbReference type="EMBL" id="GGP17039.1"/>
    </source>
</evidence>
<dbReference type="InterPro" id="IPR003661">
    <property type="entry name" value="HisK_dim/P_dom"/>
</dbReference>
<evidence type="ECO:0000313" key="14">
    <source>
        <dbReference type="Proteomes" id="UP000641206"/>
    </source>
</evidence>
<dbReference type="EC" id="2.7.13.3" evidence="2"/>
<dbReference type="Pfam" id="PF00512">
    <property type="entry name" value="HisKA"/>
    <property type="match status" value="1"/>
</dbReference>
<evidence type="ECO:0000256" key="2">
    <source>
        <dbReference type="ARBA" id="ARBA00012438"/>
    </source>
</evidence>
<protein>
    <recommendedName>
        <fullName evidence="2">histidine kinase</fullName>
        <ecNumber evidence="2">2.7.13.3</ecNumber>
    </recommendedName>
</protein>
<dbReference type="InterPro" id="IPR003594">
    <property type="entry name" value="HATPase_dom"/>
</dbReference>
<dbReference type="Pfam" id="PF00072">
    <property type="entry name" value="Response_reg"/>
    <property type="match status" value="1"/>
</dbReference>
<feature type="domain" description="Response regulatory" evidence="12">
    <location>
        <begin position="706"/>
        <end position="822"/>
    </location>
</feature>
<feature type="transmembrane region" description="Helical" evidence="10">
    <location>
        <begin position="367"/>
        <end position="387"/>
    </location>
</feature>
<dbReference type="InterPro" id="IPR004358">
    <property type="entry name" value="Sig_transdc_His_kin-like_C"/>
</dbReference>
<keyword evidence="5" id="KW-0547">Nucleotide-binding</keyword>
<keyword evidence="10" id="KW-0812">Transmembrane</keyword>
<feature type="transmembrane region" description="Helical" evidence="10">
    <location>
        <begin position="276"/>
        <end position="296"/>
    </location>
</feature>
<dbReference type="InterPro" id="IPR008979">
    <property type="entry name" value="Galactose-bd-like_sf"/>
</dbReference>
<dbReference type="PROSITE" id="PS50110">
    <property type="entry name" value="RESPONSE_REGULATORY"/>
    <property type="match status" value="1"/>
</dbReference>
<keyword evidence="14" id="KW-1185">Reference proteome</keyword>
<dbReference type="InterPro" id="IPR005467">
    <property type="entry name" value="His_kinase_dom"/>
</dbReference>
<evidence type="ECO:0000256" key="4">
    <source>
        <dbReference type="ARBA" id="ARBA00022679"/>
    </source>
</evidence>
<dbReference type="CDD" id="cd17574">
    <property type="entry name" value="REC_OmpR"/>
    <property type="match status" value="1"/>
</dbReference>
<dbReference type="InterPro" id="IPR001789">
    <property type="entry name" value="Sig_transdc_resp-reg_receiver"/>
</dbReference>
<dbReference type="RefSeq" id="WP_188738542.1">
    <property type="nucleotide sequence ID" value="NZ_BMLW01000024.1"/>
</dbReference>
<proteinExistence type="predicted"/>
<evidence type="ECO:0000256" key="9">
    <source>
        <dbReference type="PROSITE-ProRule" id="PRU00169"/>
    </source>
</evidence>
<gene>
    <name evidence="13" type="ORF">GCM10011346_51350</name>
</gene>
<dbReference type="Gene3D" id="1.10.287.130">
    <property type="match status" value="1"/>
</dbReference>
<dbReference type="Gene3D" id="2.60.120.260">
    <property type="entry name" value="Galactose-binding domain-like"/>
    <property type="match status" value="1"/>
</dbReference>
<comment type="caution">
    <text evidence="13">The sequence shown here is derived from an EMBL/GenBank/DDBJ whole genome shotgun (WGS) entry which is preliminary data.</text>
</comment>
<organism evidence="13 14">
    <name type="scientific">Oceanobacillus neutriphilus</name>
    <dbReference type="NCBI Taxonomy" id="531815"/>
    <lineage>
        <taxon>Bacteria</taxon>
        <taxon>Bacillati</taxon>
        <taxon>Bacillota</taxon>
        <taxon>Bacilli</taxon>
        <taxon>Bacillales</taxon>
        <taxon>Bacillaceae</taxon>
        <taxon>Oceanobacillus</taxon>
    </lineage>
</organism>
<reference evidence="14" key="1">
    <citation type="journal article" date="2019" name="Int. J. Syst. Evol. Microbiol.">
        <title>The Global Catalogue of Microorganisms (GCM) 10K type strain sequencing project: providing services to taxonomists for standard genome sequencing and annotation.</title>
        <authorList>
            <consortium name="The Broad Institute Genomics Platform"/>
            <consortium name="The Broad Institute Genome Sequencing Center for Infectious Disease"/>
            <person name="Wu L."/>
            <person name="Ma J."/>
        </authorList>
    </citation>
    <scope>NUCLEOTIDE SEQUENCE [LARGE SCALE GENOMIC DNA]</scope>
    <source>
        <strain evidence="14">CGMCC 1.7693</strain>
    </source>
</reference>
<name>A0ABQ2P380_9BACI</name>
<keyword evidence="4" id="KW-0808">Transferase</keyword>
<feature type="transmembrane region" description="Helical" evidence="10">
    <location>
        <begin position="214"/>
        <end position="237"/>
    </location>
</feature>
<dbReference type="Gene3D" id="3.40.50.2300">
    <property type="match status" value="1"/>
</dbReference>
<feature type="transmembrane region" description="Helical" evidence="10">
    <location>
        <begin position="244"/>
        <end position="270"/>
    </location>
</feature>
<feature type="transmembrane region" description="Helical" evidence="10">
    <location>
        <begin position="338"/>
        <end position="355"/>
    </location>
</feature>
<evidence type="ECO:0000256" key="3">
    <source>
        <dbReference type="ARBA" id="ARBA00022553"/>
    </source>
</evidence>
<keyword evidence="8" id="KW-0902">Two-component regulatory system</keyword>
<keyword evidence="6" id="KW-0418">Kinase</keyword>
<keyword evidence="3 9" id="KW-0597">Phosphoprotein</keyword>
<feature type="domain" description="Histidine kinase" evidence="11">
    <location>
        <begin position="442"/>
        <end position="656"/>
    </location>
</feature>
<dbReference type="PANTHER" id="PTHR43547:SF2">
    <property type="entry name" value="HYBRID SIGNAL TRANSDUCTION HISTIDINE KINASE C"/>
    <property type="match status" value="1"/>
</dbReference>
<evidence type="ECO:0000256" key="1">
    <source>
        <dbReference type="ARBA" id="ARBA00000085"/>
    </source>
</evidence>
<dbReference type="SMART" id="SM00387">
    <property type="entry name" value="HATPase_c"/>
    <property type="match status" value="2"/>
</dbReference>
<dbReference type="SUPFAM" id="SSF52172">
    <property type="entry name" value="CheY-like"/>
    <property type="match status" value="1"/>
</dbReference>
<evidence type="ECO:0000256" key="7">
    <source>
        <dbReference type="ARBA" id="ARBA00022840"/>
    </source>
</evidence>
<evidence type="ECO:0000256" key="5">
    <source>
        <dbReference type="ARBA" id="ARBA00022741"/>
    </source>
</evidence>
<dbReference type="Proteomes" id="UP000641206">
    <property type="component" value="Unassembled WGS sequence"/>
</dbReference>
<dbReference type="EMBL" id="BMLW01000024">
    <property type="protein sequence ID" value="GGP17039.1"/>
    <property type="molecule type" value="Genomic_DNA"/>
</dbReference>
<feature type="modified residue" description="4-aspartylphosphate" evidence="9">
    <location>
        <position position="755"/>
    </location>
</feature>